<keyword evidence="1" id="KW-0813">Transport</keyword>
<feature type="domain" description="4Fe-4S ferredoxin-type" evidence="9">
    <location>
        <begin position="231"/>
        <end position="259"/>
    </location>
</feature>
<dbReference type="InterPro" id="IPR011886">
    <property type="entry name" value="NapH_MauN"/>
</dbReference>
<keyword evidence="4" id="KW-0677">Repeat</keyword>
<keyword evidence="6" id="KW-0408">Iron</keyword>
<dbReference type="PANTHER" id="PTHR30176">
    <property type="entry name" value="FERREDOXIN-TYPE PROTEIN NAPH"/>
    <property type="match status" value="1"/>
</dbReference>
<evidence type="ECO:0000256" key="3">
    <source>
        <dbReference type="ARBA" id="ARBA00022723"/>
    </source>
</evidence>
<feature type="transmembrane region" description="Helical" evidence="8">
    <location>
        <begin position="54"/>
        <end position="80"/>
    </location>
</feature>
<feature type="transmembrane region" description="Helical" evidence="8">
    <location>
        <begin position="120"/>
        <end position="140"/>
    </location>
</feature>
<dbReference type="PANTHER" id="PTHR30176:SF3">
    <property type="entry name" value="FERREDOXIN-TYPE PROTEIN NAPH"/>
    <property type="match status" value="1"/>
</dbReference>
<dbReference type="InterPro" id="IPR017896">
    <property type="entry name" value="4Fe4S_Fe-S-bd"/>
</dbReference>
<evidence type="ECO:0000256" key="4">
    <source>
        <dbReference type="ARBA" id="ARBA00022737"/>
    </source>
</evidence>
<feature type="domain" description="4Fe-4S ferredoxin-type" evidence="9">
    <location>
        <begin position="199"/>
        <end position="229"/>
    </location>
</feature>
<protein>
    <submittedName>
        <fullName evidence="10">Quinol dehydrogenase ferredoxin subunit NapH</fullName>
    </submittedName>
</protein>
<dbReference type="NCBIfam" id="TIGR02163">
    <property type="entry name" value="napH"/>
    <property type="match status" value="1"/>
</dbReference>
<evidence type="ECO:0000256" key="6">
    <source>
        <dbReference type="ARBA" id="ARBA00023004"/>
    </source>
</evidence>
<evidence type="ECO:0000256" key="1">
    <source>
        <dbReference type="ARBA" id="ARBA00022448"/>
    </source>
</evidence>
<dbReference type="Proteomes" id="UP000786183">
    <property type="component" value="Unassembled WGS sequence"/>
</dbReference>
<keyword evidence="3" id="KW-0479">Metal-binding</keyword>
<dbReference type="PROSITE" id="PS51379">
    <property type="entry name" value="4FE4S_FER_2"/>
    <property type="match status" value="2"/>
</dbReference>
<evidence type="ECO:0000256" key="5">
    <source>
        <dbReference type="ARBA" id="ARBA00022982"/>
    </source>
</evidence>
<dbReference type="RefSeq" id="WP_224325197.1">
    <property type="nucleotide sequence ID" value="NZ_JACGBB010000003.1"/>
</dbReference>
<keyword evidence="8" id="KW-1133">Transmembrane helix</keyword>
<keyword evidence="7" id="KW-0411">Iron-sulfur</keyword>
<dbReference type="Gene3D" id="3.30.70.20">
    <property type="match status" value="1"/>
</dbReference>
<dbReference type="SUPFAM" id="SSF54862">
    <property type="entry name" value="4Fe-4S ferredoxins"/>
    <property type="match status" value="1"/>
</dbReference>
<dbReference type="EMBL" id="JACGBB010000003">
    <property type="protein sequence ID" value="MBZ7986964.1"/>
    <property type="molecule type" value="Genomic_DNA"/>
</dbReference>
<evidence type="ECO:0000259" key="9">
    <source>
        <dbReference type="PROSITE" id="PS51379"/>
    </source>
</evidence>
<keyword evidence="8" id="KW-0812">Transmembrane</keyword>
<name>A0ABS7WSP5_9BACT</name>
<feature type="transmembrane region" description="Helical" evidence="8">
    <location>
        <begin position="152"/>
        <end position="174"/>
    </location>
</feature>
<dbReference type="InterPro" id="IPR017900">
    <property type="entry name" value="4Fe4S_Fe_S_CS"/>
</dbReference>
<feature type="transmembrane region" description="Helical" evidence="8">
    <location>
        <begin position="87"/>
        <end position="108"/>
    </location>
</feature>
<evidence type="ECO:0000256" key="7">
    <source>
        <dbReference type="ARBA" id="ARBA00023014"/>
    </source>
</evidence>
<dbReference type="PROSITE" id="PS00198">
    <property type="entry name" value="4FE4S_FER_1"/>
    <property type="match status" value="1"/>
</dbReference>
<keyword evidence="11" id="KW-1185">Reference proteome</keyword>
<organism evidence="10 11">
    <name type="scientific">Campylobacter canadensis</name>
    <dbReference type="NCBI Taxonomy" id="449520"/>
    <lineage>
        <taxon>Bacteria</taxon>
        <taxon>Pseudomonadati</taxon>
        <taxon>Campylobacterota</taxon>
        <taxon>Epsilonproteobacteria</taxon>
        <taxon>Campylobacterales</taxon>
        <taxon>Campylobacteraceae</taxon>
        <taxon>Campylobacter</taxon>
    </lineage>
</organism>
<gene>
    <name evidence="10" type="primary">napH</name>
    <name evidence="10" type="ORF">AVCANL283_02370</name>
</gene>
<reference evidence="10 11" key="1">
    <citation type="submission" date="2020-07" db="EMBL/GenBank/DDBJ databases">
        <title>Transfer of Campylobacter canadensis to the novel genus Avispirillum gen. nov., that also includes two novel species recovered from migratory waterfowl: Avispirillum anseris sp. nov. and Avispirillum brantae sp. nov.</title>
        <authorList>
            <person name="Miller W.G."/>
            <person name="Chapman M.H."/>
            <person name="Yee E."/>
            <person name="Inglis G.D."/>
        </authorList>
    </citation>
    <scope>NUCLEOTIDE SEQUENCE [LARGE SCALE GENOMIC DNA]</scope>
    <source>
        <strain evidence="10 11">L283</strain>
    </source>
</reference>
<keyword evidence="2" id="KW-0004">4Fe-4S</keyword>
<dbReference type="InterPro" id="IPR051684">
    <property type="entry name" value="Electron_Trans/Redox"/>
</dbReference>
<evidence type="ECO:0000256" key="2">
    <source>
        <dbReference type="ARBA" id="ARBA00022485"/>
    </source>
</evidence>
<keyword evidence="8" id="KW-0472">Membrane</keyword>
<feature type="transmembrane region" description="Helical" evidence="8">
    <location>
        <begin position="12"/>
        <end position="34"/>
    </location>
</feature>
<dbReference type="NCBIfam" id="NF007013">
    <property type="entry name" value="PRK09477.1"/>
    <property type="match status" value="1"/>
</dbReference>
<evidence type="ECO:0000256" key="8">
    <source>
        <dbReference type="SAM" id="Phobius"/>
    </source>
</evidence>
<dbReference type="Pfam" id="PF12801">
    <property type="entry name" value="Fer4_5"/>
    <property type="match status" value="2"/>
</dbReference>
<evidence type="ECO:0000313" key="11">
    <source>
        <dbReference type="Proteomes" id="UP000786183"/>
    </source>
</evidence>
<keyword evidence="5" id="KW-0249">Electron transport</keyword>
<dbReference type="Pfam" id="PF13237">
    <property type="entry name" value="Fer4_10"/>
    <property type="match status" value="1"/>
</dbReference>
<proteinExistence type="predicted"/>
<evidence type="ECO:0000313" key="10">
    <source>
        <dbReference type="EMBL" id="MBZ7986964.1"/>
    </source>
</evidence>
<sequence length="266" mass="30337">MQNFKIGKYLILRRITQIGILLLFTFKSTEFILFGNLSSSVLLNSIKLSDPFAYLQIFLASFTLNFEFFLSALVIFLLYAVFLGRAFCAWVCPVNLITNFAELIRRYLKPAKLTNFKANTRYFLLFSFLLASFLFSEPSFEKISHIAIITRGIIFMQSSAIFVGILIFLADLFLQRNLVCSHLCPLGAFYSLISRYSLLKITYNLDKCTKCAKCINICPEPQVLNLVTKYSGKVLNPECIKCARCVDVCDDDAINFNLINFVKGKK</sequence>
<accession>A0ABS7WSP5</accession>
<comment type="caution">
    <text evidence="10">The sequence shown here is derived from an EMBL/GenBank/DDBJ whole genome shotgun (WGS) entry which is preliminary data.</text>
</comment>